<keyword evidence="4" id="KW-1185">Reference proteome</keyword>
<proteinExistence type="predicted"/>
<reference evidence="3 4" key="1">
    <citation type="submission" date="2015-08" db="EMBL/GenBank/DDBJ databases">
        <title>Ancestral chromatin configuration constrains chromatin evolution on differentiating sex chromosomes in Drosophila.</title>
        <authorList>
            <person name="Zhou Q."/>
            <person name="Bachtrog D."/>
        </authorList>
    </citation>
    <scope>NUCLEOTIDE SEQUENCE [LARGE SCALE GENOMIC DNA]</scope>
    <source>
        <tissue evidence="3">Whole larvae</tissue>
    </source>
</reference>
<accession>A0A0M4E722</accession>
<evidence type="ECO:0000313" key="3">
    <source>
        <dbReference type="EMBL" id="ALC38490.1"/>
    </source>
</evidence>
<dbReference type="CDD" id="cd00087">
    <property type="entry name" value="FReD"/>
    <property type="match status" value="2"/>
</dbReference>
<feature type="chain" id="PRO_5005792889" evidence="1">
    <location>
        <begin position="21"/>
        <end position="562"/>
    </location>
</feature>
<protein>
    <submittedName>
        <fullName evidence="3">Maker431</fullName>
    </submittedName>
</protein>
<dbReference type="OrthoDB" id="6145874at2759"/>
<name>A0A0M4E722_DROBS</name>
<feature type="non-terminal residue" evidence="3">
    <location>
        <position position="562"/>
    </location>
</feature>
<evidence type="ECO:0000313" key="4">
    <source>
        <dbReference type="Proteomes" id="UP000494163"/>
    </source>
</evidence>
<dbReference type="SMART" id="SM00186">
    <property type="entry name" value="FBG"/>
    <property type="match status" value="2"/>
</dbReference>
<dbReference type="PANTHER" id="PTHR19143">
    <property type="entry name" value="FIBRINOGEN/TENASCIN/ANGIOPOEITIN"/>
    <property type="match status" value="1"/>
</dbReference>
<dbReference type="InterPro" id="IPR002181">
    <property type="entry name" value="Fibrinogen_a/b/g_C_dom"/>
</dbReference>
<dbReference type="Proteomes" id="UP000494163">
    <property type="component" value="Chromosome 2L"/>
</dbReference>
<dbReference type="InterPro" id="IPR050373">
    <property type="entry name" value="Fibrinogen_C-term_domain"/>
</dbReference>
<feature type="signal peptide" evidence="1">
    <location>
        <begin position="1"/>
        <end position="20"/>
    </location>
</feature>
<organism evidence="3 4">
    <name type="scientific">Drosophila busckii</name>
    <name type="common">Fruit fly</name>
    <dbReference type="NCBI Taxonomy" id="30019"/>
    <lineage>
        <taxon>Eukaryota</taxon>
        <taxon>Metazoa</taxon>
        <taxon>Ecdysozoa</taxon>
        <taxon>Arthropoda</taxon>
        <taxon>Hexapoda</taxon>
        <taxon>Insecta</taxon>
        <taxon>Pterygota</taxon>
        <taxon>Neoptera</taxon>
        <taxon>Endopterygota</taxon>
        <taxon>Diptera</taxon>
        <taxon>Brachycera</taxon>
        <taxon>Muscomorpha</taxon>
        <taxon>Ephydroidea</taxon>
        <taxon>Drosophilidae</taxon>
        <taxon>Drosophila</taxon>
    </lineage>
</organism>
<dbReference type="GO" id="GO:0005615">
    <property type="term" value="C:extracellular space"/>
    <property type="evidence" value="ECO:0007669"/>
    <property type="project" value="TreeGrafter"/>
</dbReference>
<feature type="domain" description="Fibrinogen C-terminal" evidence="2">
    <location>
        <begin position="127"/>
        <end position="286"/>
    </location>
</feature>
<dbReference type="Pfam" id="PF00147">
    <property type="entry name" value="Fibrinogen_C"/>
    <property type="match status" value="2"/>
</dbReference>
<keyword evidence="1" id="KW-0732">Signal</keyword>
<dbReference type="EMBL" id="CP012523">
    <property type="protein sequence ID" value="ALC38490.1"/>
    <property type="molecule type" value="Genomic_DNA"/>
</dbReference>
<dbReference type="Gene3D" id="3.90.215.10">
    <property type="entry name" value="Gamma Fibrinogen, chain A, domain 1"/>
    <property type="match status" value="2"/>
</dbReference>
<evidence type="ECO:0000256" key="1">
    <source>
        <dbReference type="SAM" id="SignalP"/>
    </source>
</evidence>
<dbReference type="PANTHER" id="PTHR19143:SF458">
    <property type="entry name" value="FIBRINOGEN C-TERMINAL DOMAIN-CONTAINING PROTEIN-RELATED"/>
    <property type="match status" value="1"/>
</dbReference>
<dbReference type="OMA" id="ESNTERW"/>
<gene>
    <name evidence="3" type="ORF">Dbus_chr2Lg575</name>
</gene>
<dbReference type="SMR" id="A0A0M4E722"/>
<dbReference type="SUPFAM" id="SSF56496">
    <property type="entry name" value="Fibrinogen C-terminal domain-like"/>
    <property type="match status" value="2"/>
</dbReference>
<dbReference type="InterPro" id="IPR036056">
    <property type="entry name" value="Fibrinogen-like_C"/>
</dbReference>
<dbReference type="PROSITE" id="PS51406">
    <property type="entry name" value="FIBRINOGEN_C_2"/>
    <property type="match status" value="2"/>
</dbReference>
<sequence>MKFVLFSTVLSIFILHLCLGGRLSSELALEEEIAENQPKTHGMEQELSDLFDAAMEQIRANKNENVNTADIIRKLIDRNTTGLLQHYPSFCTPNNDAHGVYTVNVTGLQPFSVFCDTRIAGAGWMTQYQKGFGNVSTEFFIGLDKLHALTASRPHELYIYLEDFEGNARYERYDEFLIAGEADKYKLTKLGIASGDAGDSLTTHIGQQFSTHDKDNDDRSEHCAQIKIGAWWYGTSHSDCCYSSLNGLYLNGAVSSNLAEKQIYWQNFKGAQYSYKFVQMMIRPKCLEAYPNRKLNNLHRMEQELSALFDAAMEQIRANKIENVNTADIIRKLIDRNTTGLLHHYPSFCPPNNAAHGVYTVNVAELQPFSVFCDTRIAGSGWMVIQRRVDGHLNFFRNWTQYQKGFGNVSTEFFIGLDKLHALTASRPHELYIYLEDFEGNARYERYDEFLIAGEADSYRLTKLGTASGDAGDSLIRHISKKFSTYDKDNDDSSDDCAQTKIGAWWYGTSNGYCCYSSLNGLYLKGEVSGTLEEKQIYWHSFKGAKYSYKFVQIMIRPKCLE</sequence>
<dbReference type="InterPro" id="IPR014716">
    <property type="entry name" value="Fibrinogen_a/b/g_C_1"/>
</dbReference>
<feature type="domain" description="Fibrinogen C-terminal" evidence="2">
    <location>
        <begin position="340"/>
        <end position="560"/>
    </location>
</feature>
<evidence type="ECO:0000259" key="2">
    <source>
        <dbReference type="PROSITE" id="PS51406"/>
    </source>
</evidence>
<dbReference type="AlphaFoldDB" id="A0A0M4E722"/>